<evidence type="ECO:0000256" key="1">
    <source>
        <dbReference type="ARBA" id="ARBA00001864"/>
    </source>
</evidence>
<dbReference type="EC" id="4.2.1.10" evidence="6 9"/>
<dbReference type="GO" id="GO:0008652">
    <property type="term" value="P:amino acid biosynthetic process"/>
    <property type="evidence" value="ECO:0007669"/>
    <property type="project" value="UniProtKB-KW"/>
</dbReference>
<dbReference type="NCBIfam" id="NF003806">
    <property type="entry name" value="PRK05395.1-3"/>
    <property type="match status" value="1"/>
</dbReference>
<accession>A0A6S6SM22</accession>
<comment type="function">
    <text evidence="2 9">Catalyzes a trans-dehydration via an enolate intermediate.</text>
</comment>
<dbReference type="HAMAP" id="MF_00169">
    <property type="entry name" value="AroQ"/>
    <property type="match status" value="1"/>
</dbReference>
<name>A0A6S6SM22_9BACT</name>
<feature type="active site" description="Proton donor" evidence="9 10">
    <location>
        <position position="99"/>
    </location>
</feature>
<feature type="binding site" evidence="9 11">
    <location>
        <begin position="100"/>
        <end position="101"/>
    </location>
    <ligand>
        <name>substrate</name>
    </ligand>
</feature>
<dbReference type="InterPro" id="IPR018509">
    <property type="entry name" value="DHquinase_II_CS"/>
</dbReference>
<comment type="subunit">
    <text evidence="5 9">Homododecamer.</text>
</comment>
<evidence type="ECO:0000256" key="2">
    <source>
        <dbReference type="ARBA" id="ARBA00003924"/>
    </source>
</evidence>
<feature type="binding site" evidence="9 11">
    <location>
        <position position="110"/>
    </location>
    <ligand>
        <name>substrate</name>
    </ligand>
</feature>
<keyword evidence="9" id="KW-0057">Aromatic amino acid biosynthesis</keyword>
<feature type="binding site" evidence="9 11">
    <location>
        <position position="79"/>
    </location>
    <ligand>
        <name>substrate</name>
    </ligand>
</feature>
<dbReference type="GO" id="GO:0003855">
    <property type="term" value="F:3-dehydroquinate dehydratase activity"/>
    <property type="evidence" value="ECO:0007669"/>
    <property type="project" value="UniProtKB-UniRule"/>
</dbReference>
<feature type="binding site" evidence="9 11">
    <location>
        <position position="86"/>
    </location>
    <ligand>
        <name>substrate</name>
    </ligand>
</feature>
<evidence type="ECO:0000313" key="13">
    <source>
        <dbReference type="EMBL" id="CAA6808379.1"/>
    </source>
</evidence>
<feature type="active site" description="Proton acceptor" evidence="9 10">
    <location>
        <position position="22"/>
    </location>
</feature>
<dbReference type="NCBIfam" id="NF003805">
    <property type="entry name" value="PRK05395.1-2"/>
    <property type="match status" value="1"/>
</dbReference>
<dbReference type="UniPathway" id="UPA00053">
    <property type="reaction ID" value="UER00086"/>
</dbReference>
<dbReference type="Pfam" id="PF01220">
    <property type="entry name" value="DHquinase_II"/>
    <property type="match status" value="1"/>
</dbReference>
<feature type="site" description="Transition state stabilizer" evidence="9 12">
    <location>
        <position position="17"/>
    </location>
</feature>
<protein>
    <recommendedName>
        <fullName evidence="6 9">3-dehydroquinate dehydratase</fullName>
        <shortName evidence="9">3-dehydroquinase</shortName>
        <ecNumber evidence="6 9">4.2.1.10</ecNumber>
    </recommendedName>
    <alternativeName>
        <fullName evidence="9">Type II DHQase</fullName>
    </alternativeName>
</protein>
<keyword evidence="8 9" id="KW-0456">Lyase</keyword>
<evidence type="ECO:0000256" key="12">
    <source>
        <dbReference type="PIRSR" id="PIRSR001399-3"/>
    </source>
</evidence>
<evidence type="ECO:0000256" key="8">
    <source>
        <dbReference type="ARBA" id="ARBA00023239"/>
    </source>
</evidence>
<dbReference type="InterPro" id="IPR036441">
    <property type="entry name" value="DHquinase_II_sf"/>
</dbReference>
<comment type="catalytic activity">
    <reaction evidence="1 9">
        <text>3-dehydroquinate = 3-dehydroshikimate + H2O</text>
        <dbReference type="Rhea" id="RHEA:21096"/>
        <dbReference type="ChEBI" id="CHEBI:15377"/>
        <dbReference type="ChEBI" id="CHEBI:16630"/>
        <dbReference type="ChEBI" id="CHEBI:32364"/>
        <dbReference type="EC" id="4.2.1.10"/>
    </reaction>
</comment>
<dbReference type="Gene3D" id="3.40.50.9100">
    <property type="entry name" value="Dehydroquinase, class II"/>
    <property type="match status" value="1"/>
</dbReference>
<dbReference type="GO" id="GO:0009423">
    <property type="term" value="P:chorismate biosynthetic process"/>
    <property type="evidence" value="ECO:0007669"/>
    <property type="project" value="UniProtKB-UniRule"/>
</dbReference>
<evidence type="ECO:0000256" key="6">
    <source>
        <dbReference type="ARBA" id="ARBA00012060"/>
    </source>
</evidence>
<dbReference type="InterPro" id="IPR001874">
    <property type="entry name" value="DHquinase_II"/>
</dbReference>
<gene>
    <name evidence="9" type="primary">aroQ</name>
    <name evidence="13" type="ORF">HELGO_WM16307</name>
</gene>
<dbReference type="NCBIfam" id="NF003807">
    <property type="entry name" value="PRK05395.1-4"/>
    <property type="match status" value="1"/>
</dbReference>
<evidence type="ECO:0000256" key="3">
    <source>
        <dbReference type="ARBA" id="ARBA00004902"/>
    </source>
</evidence>
<evidence type="ECO:0000256" key="4">
    <source>
        <dbReference type="ARBA" id="ARBA00011037"/>
    </source>
</evidence>
<comment type="similarity">
    <text evidence="4 9">Belongs to the type-II 3-dehydroquinase family.</text>
</comment>
<dbReference type="PANTHER" id="PTHR21272:SF3">
    <property type="entry name" value="CATABOLIC 3-DEHYDROQUINASE"/>
    <property type="match status" value="1"/>
</dbReference>
<dbReference type="EMBL" id="CACVAW010000032">
    <property type="protein sequence ID" value="CAA6808379.1"/>
    <property type="molecule type" value="Genomic_DNA"/>
</dbReference>
<evidence type="ECO:0000256" key="7">
    <source>
        <dbReference type="ARBA" id="ARBA00022605"/>
    </source>
</evidence>
<evidence type="ECO:0000256" key="9">
    <source>
        <dbReference type="HAMAP-Rule" id="MF_00169"/>
    </source>
</evidence>
<sequence length="161" mass="18095">MKIVVIQGPNLNMLGHRENNIYGNMKLEDIHKQMEMTASQNNCEIEFFQSNLEGEIIDRIQECVGTADGIIINPAAYTHTSIAIADALSAVNLPAVEVHISNIYKREEFRQKSLIAKVAYGQITGFGVFGYHLSMVAMLQLLNELKAMKEQQAKQVQEEKK</sequence>
<feature type="binding site" evidence="9 11">
    <location>
        <position position="73"/>
    </location>
    <ligand>
        <name>substrate</name>
    </ligand>
</feature>
<dbReference type="PROSITE" id="PS01029">
    <property type="entry name" value="DEHYDROQUINASE_II"/>
    <property type="match status" value="1"/>
</dbReference>
<dbReference type="SUPFAM" id="SSF52304">
    <property type="entry name" value="Type II 3-dehydroquinate dehydratase"/>
    <property type="match status" value="1"/>
</dbReference>
<dbReference type="GO" id="GO:0019631">
    <property type="term" value="P:quinate catabolic process"/>
    <property type="evidence" value="ECO:0007669"/>
    <property type="project" value="TreeGrafter"/>
</dbReference>
<evidence type="ECO:0000256" key="10">
    <source>
        <dbReference type="PIRSR" id="PIRSR001399-1"/>
    </source>
</evidence>
<keyword evidence="7 9" id="KW-0028">Amino-acid biosynthesis</keyword>
<evidence type="ECO:0000256" key="5">
    <source>
        <dbReference type="ARBA" id="ARBA00011193"/>
    </source>
</evidence>
<dbReference type="NCBIfam" id="TIGR01088">
    <property type="entry name" value="aroQ"/>
    <property type="match status" value="1"/>
</dbReference>
<proteinExistence type="inferred from homology"/>
<dbReference type="CDD" id="cd00466">
    <property type="entry name" value="DHQase_II"/>
    <property type="match status" value="1"/>
</dbReference>
<dbReference type="PIRSF" id="PIRSF001399">
    <property type="entry name" value="DHquinase_II"/>
    <property type="match status" value="1"/>
</dbReference>
<dbReference type="AlphaFoldDB" id="A0A6S6SM22"/>
<dbReference type="GO" id="GO:0009073">
    <property type="term" value="P:aromatic amino acid family biosynthetic process"/>
    <property type="evidence" value="ECO:0007669"/>
    <property type="project" value="UniProtKB-KW"/>
</dbReference>
<reference evidence="13" key="1">
    <citation type="submission" date="2020-01" db="EMBL/GenBank/DDBJ databases">
        <authorList>
            <person name="Meier V. D."/>
            <person name="Meier V D."/>
        </authorList>
    </citation>
    <scope>NUCLEOTIDE SEQUENCE</scope>
    <source>
        <strain evidence="13">HLG_WM_MAG_12</strain>
    </source>
</reference>
<comment type="pathway">
    <text evidence="3 9">Metabolic intermediate biosynthesis; chorismate biosynthesis; chorismate from D-erythrose 4-phosphate and phosphoenolpyruvate: step 3/7.</text>
</comment>
<organism evidence="13">
    <name type="scientific">uncultured Campylobacterales bacterium</name>
    <dbReference type="NCBI Taxonomy" id="352960"/>
    <lineage>
        <taxon>Bacteria</taxon>
        <taxon>Pseudomonadati</taxon>
        <taxon>Campylobacterota</taxon>
        <taxon>Epsilonproteobacteria</taxon>
        <taxon>Campylobacterales</taxon>
        <taxon>environmental samples</taxon>
    </lineage>
</organism>
<dbReference type="PANTHER" id="PTHR21272">
    <property type="entry name" value="CATABOLIC 3-DEHYDROQUINASE"/>
    <property type="match status" value="1"/>
</dbReference>
<evidence type="ECO:0000256" key="11">
    <source>
        <dbReference type="PIRSR" id="PIRSR001399-2"/>
    </source>
</evidence>